<comment type="caution">
    <text evidence="2">The sequence shown here is derived from an EMBL/GenBank/DDBJ whole genome shotgun (WGS) entry which is preliminary data.</text>
</comment>
<sequence length="214" mass="20942">MSSHLGYRIGQPVSDRYSFQVYPIRILQNVVSKGGDVLPGVALAGEVNGSGFKPGLLVEKPGEGGEEVLGDFGLVPGDVGGGGGDAEARADGVVEEEEAEEAVPGAGVGLEGEGLIGGFEEVDAPGAELEEVADHGGAAGAALEPDEEWGLGEGEGGGLGLVEGVEDGGGIGVGGHRKVTGFGGAGCGWEERGAGAGGGGGGEGGEKDEEKEEC</sequence>
<protein>
    <submittedName>
        <fullName evidence="2">Uncharacterized protein</fullName>
    </submittedName>
</protein>
<dbReference type="Proteomes" id="UP001187192">
    <property type="component" value="Unassembled WGS sequence"/>
</dbReference>
<name>A0AA88DGR8_FICCA</name>
<dbReference type="Gramene" id="FCD_00011277-RA">
    <property type="protein sequence ID" value="FCD_00011277-RA:cds"/>
    <property type="gene ID" value="FCD_00011277"/>
</dbReference>
<feature type="compositionally biased region" description="Gly residues" evidence="1">
    <location>
        <begin position="194"/>
        <end position="203"/>
    </location>
</feature>
<proteinExistence type="predicted"/>
<evidence type="ECO:0000256" key="1">
    <source>
        <dbReference type="SAM" id="MobiDB-lite"/>
    </source>
</evidence>
<dbReference type="AlphaFoldDB" id="A0AA88DGR8"/>
<keyword evidence="3" id="KW-1185">Reference proteome</keyword>
<evidence type="ECO:0000313" key="3">
    <source>
        <dbReference type="Proteomes" id="UP001187192"/>
    </source>
</evidence>
<accession>A0AA88DGR8</accession>
<reference evidence="2" key="1">
    <citation type="submission" date="2023-07" db="EMBL/GenBank/DDBJ databases">
        <title>draft genome sequence of fig (Ficus carica).</title>
        <authorList>
            <person name="Takahashi T."/>
            <person name="Nishimura K."/>
        </authorList>
    </citation>
    <scope>NUCLEOTIDE SEQUENCE</scope>
</reference>
<evidence type="ECO:0000313" key="2">
    <source>
        <dbReference type="EMBL" id="GMN38754.1"/>
    </source>
</evidence>
<gene>
    <name evidence="2" type="ORF">TIFTF001_007980</name>
</gene>
<dbReference type="EMBL" id="BTGU01000008">
    <property type="protein sequence ID" value="GMN38754.1"/>
    <property type="molecule type" value="Genomic_DNA"/>
</dbReference>
<feature type="region of interest" description="Disordered" evidence="1">
    <location>
        <begin position="190"/>
        <end position="214"/>
    </location>
</feature>
<organism evidence="2 3">
    <name type="scientific">Ficus carica</name>
    <name type="common">Common fig</name>
    <dbReference type="NCBI Taxonomy" id="3494"/>
    <lineage>
        <taxon>Eukaryota</taxon>
        <taxon>Viridiplantae</taxon>
        <taxon>Streptophyta</taxon>
        <taxon>Embryophyta</taxon>
        <taxon>Tracheophyta</taxon>
        <taxon>Spermatophyta</taxon>
        <taxon>Magnoliopsida</taxon>
        <taxon>eudicotyledons</taxon>
        <taxon>Gunneridae</taxon>
        <taxon>Pentapetalae</taxon>
        <taxon>rosids</taxon>
        <taxon>fabids</taxon>
        <taxon>Rosales</taxon>
        <taxon>Moraceae</taxon>
        <taxon>Ficeae</taxon>
        <taxon>Ficus</taxon>
    </lineage>
</organism>